<organism evidence="1 2">
    <name type="scientific">Dendrobium nobile</name>
    <name type="common">Orchid</name>
    <dbReference type="NCBI Taxonomy" id="94219"/>
    <lineage>
        <taxon>Eukaryota</taxon>
        <taxon>Viridiplantae</taxon>
        <taxon>Streptophyta</taxon>
        <taxon>Embryophyta</taxon>
        <taxon>Tracheophyta</taxon>
        <taxon>Spermatophyta</taxon>
        <taxon>Magnoliopsida</taxon>
        <taxon>Liliopsida</taxon>
        <taxon>Asparagales</taxon>
        <taxon>Orchidaceae</taxon>
        <taxon>Epidendroideae</taxon>
        <taxon>Malaxideae</taxon>
        <taxon>Dendrobiinae</taxon>
        <taxon>Dendrobium</taxon>
    </lineage>
</organism>
<dbReference type="OrthoDB" id="10485338at2759"/>
<keyword evidence="2" id="KW-1185">Reference proteome</keyword>
<evidence type="ECO:0000313" key="2">
    <source>
        <dbReference type="Proteomes" id="UP000829196"/>
    </source>
</evidence>
<evidence type="ECO:0008006" key="3">
    <source>
        <dbReference type="Google" id="ProtNLM"/>
    </source>
</evidence>
<dbReference type="Proteomes" id="UP000829196">
    <property type="component" value="Unassembled WGS sequence"/>
</dbReference>
<reference evidence="1" key="1">
    <citation type="journal article" date="2022" name="Front. Genet.">
        <title>Chromosome-Scale Assembly of the Dendrobium nobile Genome Provides Insights Into the Molecular Mechanism of the Biosynthesis of the Medicinal Active Ingredient of Dendrobium.</title>
        <authorList>
            <person name="Xu Q."/>
            <person name="Niu S.-C."/>
            <person name="Li K.-L."/>
            <person name="Zheng P.-J."/>
            <person name="Zhang X.-J."/>
            <person name="Jia Y."/>
            <person name="Liu Y."/>
            <person name="Niu Y.-X."/>
            <person name="Yu L.-H."/>
            <person name="Chen D.-F."/>
            <person name="Zhang G.-Q."/>
        </authorList>
    </citation>
    <scope>NUCLEOTIDE SEQUENCE</scope>
    <source>
        <tissue evidence="1">Leaf</tissue>
    </source>
</reference>
<sequence>MHRRLINYNGCPRGCNKVEDAEHIVVNCYFIHEVIKTINKWGFSIPILPDLSCCFKELTDMSNSNIFLANLYCSAIFLTWKSRNKFVHGNKKDTYNIIAANALSFTSSSINYDHITVSWDYN</sequence>
<evidence type="ECO:0000313" key="1">
    <source>
        <dbReference type="EMBL" id="KAI0527156.1"/>
    </source>
</evidence>
<accession>A0A8T3C811</accession>
<dbReference type="AlphaFoldDB" id="A0A8T3C811"/>
<name>A0A8T3C811_DENNO</name>
<protein>
    <recommendedName>
        <fullName evidence="3">Reverse transcriptase zinc-binding domain-containing protein</fullName>
    </recommendedName>
</protein>
<comment type="caution">
    <text evidence="1">The sequence shown here is derived from an EMBL/GenBank/DDBJ whole genome shotgun (WGS) entry which is preliminary data.</text>
</comment>
<gene>
    <name evidence="1" type="ORF">KFK09_002754</name>
</gene>
<dbReference type="EMBL" id="JAGYWB010000003">
    <property type="protein sequence ID" value="KAI0527156.1"/>
    <property type="molecule type" value="Genomic_DNA"/>
</dbReference>
<proteinExistence type="predicted"/>